<gene>
    <name evidence="4" type="ORF">Pla163_07620</name>
</gene>
<keyword evidence="5" id="KW-1185">Reference proteome</keyword>
<proteinExistence type="inferred from homology"/>
<reference evidence="4 5" key="1">
    <citation type="submission" date="2019-02" db="EMBL/GenBank/DDBJ databases">
        <title>Deep-cultivation of Planctomycetes and their phenomic and genomic characterization uncovers novel biology.</title>
        <authorList>
            <person name="Wiegand S."/>
            <person name="Jogler M."/>
            <person name="Boedeker C."/>
            <person name="Pinto D."/>
            <person name="Vollmers J."/>
            <person name="Rivas-Marin E."/>
            <person name="Kohn T."/>
            <person name="Peeters S.H."/>
            <person name="Heuer A."/>
            <person name="Rast P."/>
            <person name="Oberbeckmann S."/>
            <person name="Bunk B."/>
            <person name="Jeske O."/>
            <person name="Meyerdierks A."/>
            <person name="Storesund J.E."/>
            <person name="Kallscheuer N."/>
            <person name="Luecker S."/>
            <person name="Lage O.M."/>
            <person name="Pohl T."/>
            <person name="Merkel B.J."/>
            <person name="Hornburger P."/>
            <person name="Mueller R.-W."/>
            <person name="Bruemmer F."/>
            <person name="Labrenz M."/>
            <person name="Spormann A.M."/>
            <person name="Op den Camp H."/>
            <person name="Overmann J."/>
            <person name="Amann R."/>
            <person name="Jetten M.S.M."/>
            <person name="Mascher T."/>
            <person name="Medema M.H."/>
            <person name="Devos D.P."/>
            <person name="Kaster A.-K."/>
            <person name="Ovreas L."/>
            <person name="Rohde M."/>
            <person name="Galperin M.Y."/>
            <person name="Jogler C."/>
        </authorList>
    </citation>
    <scope>NUCLEOTIDE SEQUENCE [LARGE SCALE GENOMIC DNA]</scope>
    <source>
        <strain evidence="4 5">Pla163</strain>
    </source>
</reference>
<dbReference type="InterPro" id="IPR041614">
    <property type="entry name" value="DprA_WH"/>
</dbReference>
<dbReference type="Gene3D" id="3.40.50.450">
    <property type="match status" value="1"/>
</dbReference>
<evidence type="ECO:0000259" key="3">
    <source>
        <dbReference type="Pfam" id="PF17782"/>
    </source>
</evidence>
<organism evidence="4 5">
    <name type="scientific">Rohdeia mirabilis</name>
    <dbReference type="NCBI Taxonomy" id="2528008"/>
    <lineage>
        <taxon>Bacteria</taxon>
        <taxon>Pseudomonadati</taxon>
        <taxon>Planctomycetota</taxon>
        <taxon>Planctomycetia</taxon>
        <taxon>Planctomycetia incertae sedis</taxon>
        <taxon>Rohdeia</taxon>
    </lineage>
</organism>
<dbReference type="Gene3D" id="1.10.10.10">
    <property type="entry name" value="Winged helix-like DNA-binding domain superfamily/Winged helix DNA-binding domain"/>
    <property type="match status" value="1"/>
</dbReference>
<dbReference type="InterPro" id="IPR057666">
    <property type="entry name" value="DrpA_SLOG"/>
</dbReference>
<comment type="similarity">
    <text evidence="1">Belongs to the DprA/Smf family.</text>
</comment>
<evidence type="ECO:0000256" key="1">
    <source>
        <dbReference type="ARBA" id="ARBA00006525"/>
    </source>
</evidence>
<evidence type="ECO:0000313" key="5">
    <source>
        <dbReference type="Proteomes" id="UP000319342"/>
    </source>
</evidence>
<dbReference type="NCBIfam" id="TIGR00732">
    <property type="entry name" value="dprA"/>
    <property type="match status" value="1"/>
</dbReference>
<dbReference type="PANTHER" id="PTHR43022:SF1">
    <property type="entry name" value="PROTEIN SMF"/>
    <property type="match status" value="1"/>
</dbReference>
<dbReference type="InterPro" id="IPR036388">
    <property type="entry name" value="WH-like_DNA-bd_sf"/>
</dbReference>
<dbReference type="EMBL" id="CP036290">
    <property type="protein sequence ID" value="QDU83663.1"/>
    <property type="molecule type" value="Genomic_DNA"/>
</dbReference>
<dbReference type="OrthoDB" id="9785707at2"/>
<dbReference type="SUPFAM" id="SSF102405">
    <property type="entry name" value="MCP/YpsA-like"/>
    <property type="match status" value="1"/>
</dbReference>
<dbReference type="Pfam" id="PF02481">
    <property type="entry name" value="DNA_processg_A"/>
    <property type="match status" value="1"/>
</dbReference>
<accession>A0A518CWR4</accession>
<evidence type="ECO:0000313" key="4">
    <source>
        <dbReference type="EMBL" id="QDU83663.1"/>
    </source>
</evidence>
<dbReference type="InterPro" id="IPR003488">
    <property type="entry name" value="DprA"/>
</dbReference>
<protein>
    <submittedName>
        <fullName evidence="4">Uncharacterized protein</fullName>
    </submittedName>
</protein>
<dbReference type="Proteomes" id="UP000319342">
    <property type="component" value="Chromosome"/>
</dbReference>
<feature type="domain" description="DprA winged helix" evidence="3">
    <location>
        <begin position="236"/>
        <end position="283"/>
    </location>
</feature>
<dbReference type="PANTHER" id="PTHR43022">
    <property type="entry name" value="PROTEIN SMF"/>
    <property type="match status" value="1"/>
</dbReference>
<sequence>MGHEPQHAHAGPLVHLGAGGPSWPRELDHIEVPPEALWLRGRIELLAVRPRVAIVGSRAPTEYGLTQARRFGGALAAAGVCVVSGLARGIDAAAHEAALERGGATLAVVGSGVDRPWPEGPLAERMARSGLLVSELAPGTPPRRHHFPLRNRLIAGLCTAVVVVEAAARSGSLITARWAVDQGREVLAIPGRVDRPLSIGCLELIAKGARVAIGPSDVLDVLGLAAEARGAPPLPTTPLLEELATGALCADDLSRRLARPLMGVLAELAELELDGRVSRGPGGLYRRLA</sequence>
<evidence type="ECO:0000259" key="2">
    <source>
        <dbReference type="Pfam" id="PF02481"/>
    </source>
</evidence>
<dbReference type="Pfam" id="PF17782">
    <property type="entry name" value="WHD_DprA"/>
    <property type="match status" value="1"/>
</dbReference>
<dbReference type="RefSeq" id="WP_145183769.1">
    <property type="nucleotide sequence ID" value="NZ_CP036290.1"/>
</dbReference>
<name>A0A518CWR4_9BACT</name>
<dbReference type="AlphaFoldDB" id="A0A518CWR4"/>
<dbReference type="GO" id="GO:0009294">
    <property type="term" value="P:DNA-mediated transformation"/>
    <property type="evidence" value="ECO:0007669"/>
    <property type="project" value="InterPro"/>
</dbReference>
<feature type="domain" description="Smf/DprA SLOG" evidence="2">
    <location>
        <begin position="20"/>
        <end position="221"/>
    </location>
</feature>